<comment type="caution">
    <text evidence="1">The sequence shown here is derived from an EMBL/GenBank/DDBJ whole genome shotgun (WGS) entry which is preliminary data.</text>
</comment>
<dbReference type="Proteomes" id="UP000814140">
    <property type="component" value="Unassembled WGS sequence"/>
</dbReference>
<reference evidence="1" key="1">
    <citation type="submission" date="2021-03" db="EMBL/GenBank/DDBJ databases">
        <authorList>
            <consortium name="DOE Joint Genome Institute"/>
            <person name="Ahrendt S."/>
            <person name="Looney B.P."/>
            <person name="Miyauchi S."/>
            <person name="Morin E."/>
            <person name="Drula E."/>
            <person name="Courty P.E."/>
            <person name="Chicoki N."/>
            <person name="Fauchery L."/>
            <person name="Kohler A."/>
            <person name="Kuo A."/>
            <person name="Labutti K."/>
            <person name="Pangilinan J."/>
            <person name="Lipzen A."/>
            <person name="Riley R."/>
            <person name="Andreopoulos W."/>
            <person name="He G."/>
            <person name="Johnson J."/>
            <person name="Barry K.W."/>
            <person name="Grigoriev I.V."/>
            <person name="Nagy L."/>
            <person name="Hibbett D."/>
            <person name="Henrissat B."/>
            <person name="Matheny P.B."/>
            <person name="Labbe J."/>
            <person name="Martin F."/>
        </authorList>
    </citation>
    <scope>NUCLEOTIDE SEQUENCE</scope>
    <source>
        <strain evidence="1">HHB10654</strain>
    </source>
</reference>
<name>A0ACB8T1E7_9AGAM</name>
<keyword evidence="2" id="KW-1185">Reference proteome</keyword>
<evidence type="ECO:0000313" key="2">
    <source>
        <dbReference type="Proteomes" id="UP000814140"/>
    </source>
</evidence>
<dbReference type="EMBL" id="MU277208">
    <property type="protein sequence ID" value="KAI0062287.1"/>
    <property type="molecule type" value="Genomic_DNA"/>
</dbReference>
<evidence type="ECO:0000313" key="1">
    <source>
        <dbReference type="EMBL" id="KAI0062287.1"/>
    </source>
</evidence>
<reference evidence="1" key="2">
    <citation type="journal article" date="2022" name="New Phytol.">
        <title>Evolutionary transition to the ectomycorrhizal habit in the genomes of a hyperdiverse lineage of mushroom-forming fungi.</title>
        <authorList>
            <person name="Looney B."/>
            <person name="Miyauchi S."/>
            <person name="Morin E."/>
            <person name="Drula E."/>
            <person name="Courty P.E."/>
            <person name="Kohler A."/>
            <person name="Kuo A."/>
            <person name="LaButti K."/>
            <person name="Pangilinan J."/>
            <person name="Lipzen A."/>
            <person name="Riley R."/>
            <person name="Andreopoulos W."/>
            <person name="He G."/>
            <person name="Johnson J."/>
            <person name="Nolan M."/>
            <person name="Tritt A."/>
            <person name="Barry K.W."/>
            <person name="Grigoriev I.V."/>
            <person name="Nagy L.G."/>
            <person name="Hibbett D."/>
            <person name="Henrissat B."/>
            <person name="Matheny P.B."/>
            <person name="Labbe J."/>
            <person name="Martin F.M."/>
        </authorList>
    </citation>
    <scope>NUCLEOTIDE SEQUENCE</scope>
    <source>
        <strain evidence="1">HHB10654</strain>
    </source>
</reference>
<protein>
    <submittedName>
        <fullName evidence="1">Uncharacterized protein</fullName>
    </submittedName>
</protein>
<sequence length="442" mass="49391">MVIRIPGAFEIPLSGGDNLKDYISTATLPPLKFNLQFPLALPPPGHKSHKNRLNVRAESSRRLQCMTMCNYPTIHVEIEKFIEARVPKAPLVTPRGIKIPAPKLTVPCEGFNIMDPDWPPIEDLPSLATKQFPMVLETAEGIMRHIAFKEQDKTTNISDWAMYPNVTDSVDDIMACYLWSRPSKYKHRPSLIIMAQPPWILSERDIQTFLGCRNFPSFDILCKLGIRSEYRVWGQLYDMCTANKTPWFVLTNYQSWVFGVFSRGWTNVFIVSNQRHDSIRPTVLETLLYWICSSMALFIGSFEDAFDPPELSEIVFNPSHLGDGPVGPQAPPSVVSESAWTGMSGDATSSAHVRLSSPSVVSSISTSTQKSTKANSLTQATRDAIKIWHDDDEFGGDDMTERYAASEAGSVQTSKNVETVPPQGPSAWLDPHSAQPYSSYRS</sequence>
<proteinExistence type="predicted"/>
<organism evidence="1 2">
    <name type="scientific">Artomyces pyxidatus</name>
    <dbReference type="NCBI Taxonomy" id="48021"/>
    <lineage>
        <taxon>Eukaryota</taxon>
        <taxon>Fungi</taxon>
        <taxon>Dikarya</taxon>
        <taxon>Basidiomycota</taxon>
        <taxon>Agaricomycotina</taxon>
        <taxon>Agaricomycetes</taxon>
        <taxon>Russulales</taxon>
        <taxon>Auriscalpiaceae</taxon>
        <taxon>Artomyces</taxon>
    </lineage>
</organism>
<accession>A0ACB8T1E7</accession>
<gene>
    <name evidence="1" type="ORF">BV25DRAFT_1825729</name>
</gene>